<keyword evidence="2" id="KW-1185">Reference proteome</keyword>
<gene>
    <name evidence="1" type="ORF">DSL72_006895</name>
</gene>
<protein>
    <submittedName>
        <fullName evidence="1">Uncharacterized protein</fullName>
    </submittedName>
</protein>
<reference evidence="1" key="1">
    <citation type="submission" date="2020-10" db="EMBL/GenBank/DDBJ databases">
        <title>Genome Sequence of Monilinia vaccinii-corymbosi Sheds Light on Mummy Berry Disease Infection of Blueberry and Mating Type.</title>
        <authorList>
            <person name="Yow A.G."/>
            <person name="Zhang Y."/>
            <person name="Bansal K."/>
            <person name="Eacker S.M."/>
            <person name="Sullivan S."/>
            <person name="Liachko I."/>
            <person name="Cubeta M.A."/>
            <person name="Rollins J.A."/>
            <person name="Ashrafi H."/>
        </authorList>
    </citation>
    <scope>NUCLEOTIDE SEQUENCE</scope>
    <source>
        <strain evidence="1">RL-1</strain>
    </source>
</reference>
<proteinExistence type="predicted"/>
<dbReference type="AlphaFoldDB" id="A0A8A3PL81"/>
<evidence type="ECO:0000313" key="2">
    <source>
        <dbReference type="Proteomes" id="UP000672032"/>
    </source>
</evidence>
<name>A0A8A3PL81_9HELO</name>
<dbReference type="EMBL" id="CP063410">
    <property type="protein sequence ID" value="QSZ35773.1"/>
    <property type="molecule type" value="Genomic_DNA"/>
</dbReference>
<organism evidence="1 2">
    <name type="scientific">Monilinia vaccinii-corymbosi</name>
    <dbReference type="NCBI Taxonomy" id="61207"/>
    <lineage>
        <taxon>Eukaryota</taxon>
        <taxon>Fungi</taxon>
        <taxon>Dikarya</taxon>
        <taxon>Ascomycota</taxon>
        <taxon>Pezizomycotina</taxon>
        <taxon>Leotiomycetes</taxon>
        <taxon>Helotiales</taxon>
        <taxon>Sclerotiniaceae</taxon>
        <taxon>Monilinia</taxon>
    </lineage>
</organism>
<accession>A0A8A3PL81</accession>
<sequence>MDQMRLQVTLLCLVAIDEQRLVVDSIEDLVDYLLVIFVDFQIHHQLDEDLLLPQATVVELIYLIGIASLVAQPGHIQPVGQYRHHIDRISYHLILEVELGVVADHYLNVHPRSDIRFHCRLGIVVAHCDHDGILSPGVVGREVPEGEGYDGRLGHGDDAGDVQPLADEMGRVRIWFVVQLLDHPVRMVVVSDLHDDLPQVVVILYICLHRCLIFVESDPQEAIVRDCVDQILVCDESQLGDYNAIGCKLDRYDVVHRG</sequence>
<dbReference type="Proteomes" id="UP000672032">
    <property type="component" value="Chromosome 6"/>
</dbReference>
<evidence type="ECO:0000313" key="1">
    <source>
        <dbReference type="EMBL" id="QSZ35773.1"/>
    </source>
</evidence>